<feature type="coiled-coil region" evidence="1">
    <location>
        <begin position="37"/>
        <end position="64"/>
    </location>
</feature>
<dbReference type="PROSITE" id="PS51257">
    <property type="entry name" value="PROKAR_LIPOPROTEIN"/>
    <property type="match status" value="1"/>
</dbReference>
<accession>A0ABS2RAC9</accession>
<keyword evidence="2" id="KW-0732">Signal</keyword>
<keyword evidence="4" id="KW-1185">Reference proteome</keyword>
<name>A0ABS2RAC9_9BACI</name>
<dbReference type="Pfam" id="PF20316">
    <property type="entry name" value="DUF6612"/>
    <property type="match status" value="1"/>
</dbReference>
<dbReference type="RefSeq" id="WP_205179972.1">
    <property type="nucleotide sequence ID" value="NZ_JAFBFH010000029.1"/>
</dbReference>
<protein>
    <submittedName>
        <fullName evidence="3">Outer membrane lipoprotein-sorting protein</fullName>
    </submittedName>
</protein>
<feature type="chain" id="PRO_5045323222" evidence="2">
    <location>
        <begin position="20"/>
        <end position="285"/>
    </location>
</feature>
<comment type="caution">
    <text evidence="3">The sequence shown here is derived from an EMBL/GenBank/DDBJ whole genome shotgun (WGS) entry which is preliminary data.</text>
</comment>
<organism evidence="3 4">
    <name type="scientific">Siminovitchia thermophila</name>
    <dbReference type="NCBI Taxonomy" id="1245522"/>
    <lineage>
        <taxon>Bacteria</taxon>
        <taxon>Bacillati</taxon>
        <taxon>Bacillota</taxon>
        <taxon>Bacilli</taxon>
        <taxon>Bacillales</taxon>
        <taxon>Bacillaceae</taxon>
        <taxon>Siminovitchia</taxon>
    </lineage>
</organism>
<dbReference type="Proteomes" id="UP000823485">
    <property type="component" value="Unassembled WGS sequence"/>
</dbReference>
<dbReference type="EMBL" id="JAFBFH010000029">
    <property type="protein sequence ID" value="MBM7716590.1"/>
    <property type="molecule type" value="Genomic_DNA"/>
</dbReference>
<proteinExistence type="predicted"/>
<feature type="signal peptide" evidence="2">
    <location>
        <begin position="1"/>
        <end position="19"/>
    </location>
</feature>
<evidence type="ECO:0000256" key="2">
    <source>
        <dbReference type="SAM" id="SignalP"/>
    </source>
</evidence>
<keyword evidence="1" id="KW-0175">Coiled coil</keyword>
<dbReference type="Gene3D" id="2.50.20.20">
    <property type="match status" value="1"/>
</dbReference>
<gene>
    <name evidence="3" type="ORF">JOC94_003611</name>
</gene>
<sequence length="285" mass="32599">MKKALTIILGAMLMLVVSACNQTAEPVEKDGKTETTKKEQDLTLEEVYKKVEEANKDIKSFESNITMNQKVDAGGEKQEIKSDMAMEFIMEPMTLHQKMTMSIGEEKQELDAYLTKDGFYVYEPNQKTWLKLPSELSSQILQMSEGQTNPSEQLNQLKQFVDDFEFKQDEKSYILTLKASGEKFDQFLKDNVKATMPPDMQDEAAMSDVTFNQVDYELFIDKETFYLTALNMVTDMDTDVNGQKMNMNLDMKSTYSNYNKVESIEVPKEALENAQEVNLNEMGGQ</sequence>
<dbReference type="InterPro" id="IPR046720">
    <property type="entry name" value="DUF6612"/>
</dbReference>
<reference evidence="3 4" key="1">
    <citation type="submission" date="2021-01" db="EMBL/GenBank/DDBJ databases">
        <title>Genomic Encyclopedia of Type Strains, Phase IV (KMG-IV): sequencing the most valuable type-strain genomes for metagenomic binning, comparative biology and taxonomic classification.</title>
        <authorList>
            <person name="Goeker M."/>
        </authorList>
    </citation>
    <scope>NUCLEOTIDE SEQUENCE [LARGE SCALE GENOMIC DNA]</scope>
    <source>
        <strain evidence="3 4">DSM 105453</strain>
    </source>
</reference>
<evidence type="ECO:0000256" key="1">
    <source>
        <dbReference type="SAM" id="Coils"/>
    </source>
</evidence>
<evidence type="ECO:0000313" key="4">
    <source>
        <dbReference type="Proteomes" id="UP000823485"/>
    </source>
</evidence>
<keyword evidence="3" id="KW-0449">Lipoprotein</keyword>
<evidence type="ECO:0000313" key="3">
    <source>
        <dbReference type="EMBL" id="MBM7716590.1"/>
    </source>
</evidence>